<evidence type="ECO:0000313" key="2">
    <source>
        <dbReference type="Proteomes" id="UP001652700"/>
    </source>
</evidence>
<keyword evidence="2" id="KW-1185">Reference proteome</keyword>
<accession>A0A6P7F0W7</accession>
<proteinExistence type="predicted"/>
<dbReference type="RefSeq" id="XP_028129224.1">
    <property type="nucleotide sequence ID" value="XM_028273423.1"/>
</dbReference>
<dbReference type="GeneID" id="114325366"/>
<dbReference type="InterPro" id="IPR025663">
    <property type="entry name" value="AKAP_28"/>
</dbReference>
<name>A0A6P7F0W7_DIAVI</name>
<dbReference type="GO" id="GO:0005952">
    <property type="term" value="C:cAMP-dependent protein kinase complex"/>
    <property type="evidence" value="ECO:0007669"/>
    <property type="project" value="TreeGrafter"/>
</dbReference>
<protein>
    <submittedName>
        <fullName evidence="3">Uncharacterized protein LOC114325366 isoform X2</fullName>
    </submittedName>
</protein>
<dbReference type="PANTHER" id="PTHR35075">
    <property type="entry name" value="A-KINASE ANCHOR PROTEIN 14"/>
    <property type="match status" value="1"/>
</dbReference>
<evidence type="ECO:0000313" key="3">
    <source>
        <dbReference type="RefSeq" id="XP_028129224.1"/>
    </source>
</evidence>
<dbReference type="GO" id="GO:0034237">
    <property type="term" value="F:protein kinase A regulatory subunit binding"/>
    <property type="evidence" value="ECO:0007669"/>
    <property type="project" value="TreeGrafter"/>
</dbReference>
<sequence>MSDRTSGNSVSTVKNLITIKGLDFSIMPDATRHASIFQPEPKMAIPTEVPSSTRSAEVDDFGTCPISGYGTTIVRSEYYSKLQKEQKCDLYDSYENFSKIFIGFKIVQWIDSTADVTENWLYSVMMVSKTANHVSDFYKYEAIFSLPTKCYPISQATASVFFLIEVSRVMSEVCPVHVTFQLESFSTQLSPKTHVITDALLFRVIDAKIKVFKSFYF</sequence>
<gene>
    <name evidence="3" type="primary">LOC114325366</name>
</gene>
<dbReference type="InterPro" id="IPR053084">
    <property type="entry name" value="AKAP"/>
</dbReference>
<dbReference type="AlphaFoldDB" id="A0A6P7F0W7"/>
<evidence type="ECO:0000313" key="1">
    <source>
        <dbReference type="EnsemblMetazoa" id="XP_028129224.1"/>
    </source>
</evidence>
<dbReference type="Proteomes" id="UP001652700">
    <property type="component" value="Unplaced"/>
</dbReference>
<organism evidence="3">
    <name type="scientific">Diabrotica virgifera virgifera</name>
    <name type="common">western corn rootworm</name>
    <dbReference type="NCBI Taxonomy" id="50390"/>
    <lineage>
        <taxon>Eukaryota</taxon>
        <taxon>Metazoa</taxon>
        <taxon>Ecdysozoa</taxon>
        <taxon>Arthropoda</taxon>
        <taxon>Hexapoda</taxon>
        <taxon>Insecta</taxon>
        <taxon>Pterygota</taxon>
        <taxon>Neoptera</taxon>
        <taxon>Endopterygota</taxon>
        <taxon>Coleoptera</taxon>
        <taxon>Polyphaga</taxon>
        <taxon>Cucujiformia</taxon>
        <taxon>Chrysomeloidea</taxon>
        <taxon>Chrysomelidae</taxon>
        <taxon>Galerucinae</taxon>
        <taxon>Diabroticina</taxon>
        <taxon>Diabroticites</taxon>
        <taxon>Diabrotica</taxon>
    </lineage>
</organism>
<dbReference type="Pfam" id="PF14469">
    <property type="entry name" value="AKAP28"/>
    <property type="match status" value="1"/>
</dbReference>
<dbReference type="OrthoDB" id="2148342at2759"/>
<reference evidence="3" key="1">
    <citation type="submission" date="2025-04" db="UniProtKB">
        <authorList>
            <consortium name="RefSeq"/>
        </authorList>
    </citation>
    <scope>IDENTIFICATION</scope>
    <source>
        <tissue evidence="3">Whole insect</tissue>
    </source>
</reference>
<reference evidence="1" key="2">
    <citation type="submission" date="2025-05" db="UniProtKB">
        <authorList>
            <consortium name="EnsemblMetazoa"/>
        </authorList>
    </citation>
    <scope>IDENTIFICATION</scope>
</reference>
<dbReference type="PANTHER" id="PTHR35075:SF1">
    <property type="entry name" value="A-KINASE ANCHOR PROTEIN 14"/>
    <property type="match status" value="1"/>
</dbReference>
<dbReference type="EnsemblMetazoa" id="XM_028273423.1">
    <property type="protein sequence ID" value="XP_028129224.1"/>
    <property type="gene ID" value="LOC114325366"/>
</dbReference>